<comment type="caution">
    <text evidence="1">The sequence shown here is derived from an EMBL/GenBank/DDBJ whole genome shotgun (WGS) entry which is preliminary data.</text>
</comment>
<dbReference type="EMBL" id="ARQD01000001">
    <property type="protein sequence ID" value="KIX85441.1"/>
    <property type="molecule type" value="Genomic_DNA"/>
</dbReference>
<accession>A0A0D2JEE2</accession>
<dbReference type="eggNOG" id="ENOG5033R9U">
    <property type="taxonomic scope" value="Bacteria"/>
</dbReference>
<protein>
    <submittedName>
        <fullName evidence="1">Uncharacterized protein</fullName>
    </submittedName>
</protein>
<name>A0A0D2JEE2_9BACT</name>
<dbReference type="AlphaFoldDB" id="A0A0D2JEE2"/>
<dbReference type="Proteomes" id="UP000032214">
    <property type="component" value="Unassembled WGS sequence"/>
</dbReference>
<keyword evidence="2" id="KW-1185">Reference proteome</keyword>
<proteinExistence type="predicted"/>
<organism evidence="1 2">
    <name type="scientific">candidate division TM6 bacterium JCVI TM6SC1</name>
    <dbReference type="NCBI Taxonomy" id="1306947"/>
    <lineage>
        <taxon>Bacteria</taxon>
        <taxon>Candidatus Babelota</taxon>
        <taxon>Vermiphilus</taxon>
    </lineage>
</organism>
<gene>
    <name evidence="1" type="ORF">J120_00480</name>
</gene>
<evidence type="ECO:0000313" key="2">
    <source>
        <dbReference type="Proteomes" id="UP000032214"/>
    </source>
</evidence>
<evidence type="ECO:0000313" key="1">
    <source>
        <dbReference type="EMBL" id="KIX85441.1"/>
    </source>
</evidence>
<reference evidence="1 2" key="1">
    <citation type="journal article" date="2013" name="Proc. Natl. Acad. Sci. U.S.A.">
        <title>Candidate phylum TM6 genome recovered from a hospital sink biofilm provides genomic insights into this uncultivated phylum.</title>
        <authorList>
            <person name="McLean J.S."/>
            <person name="Lombardo M.J."/>
            <person name="Badger J.H."/>
            <person name="Edlund A."/>
            <person name="Novotny M."/>
            <person name="Yee-Greenbaum J."/>
            <person name="Vyahhi N."/>
            <person name="Hall A.P."/>
            <person name="Yang Y."/>
            <person name="Dupont C.L."/>
            <person name="Ziegler M.G."/>
            <person name="Chitsaz H."/>
            <person name="Allen A.E."/>
            <person name="Yooseph S."/>
            <person name="Tesler G."/>
            <person name="Pevzner P.A."/>
            <person name="Friedman R.M."/>
            <person name="Nealson K.H."/>
            <person name="Venter J.C."/>
            <person name="Lasken R.S."/>
        </authorList>
    </citation>
    <scope>NUCLEOTIDE SEQUENCE [LARGE SCALE GENOMIC DNA]</scope>
    <source>
        <strain evidence="1 2">TM6SC1</strain>
    </source>
</reference>
<sequence>MRYVSWILVFTLMECSDIFAARLIEGNVDTATNTTFNFSIGVQKSGTLGQNVFIGAQAPGAQEYALAYYLSSGTSFMPLAQMSAQLNGQKDVPNPLFNRGIPFLGLLDQDRPVVVPDDLISAYVVQQTITLPPLPDSQEMQVIPEVYGVSEIKDAQGATTGGVVGLGAHGAVVLTAVKGAGETTFGTGNSGIALLEIFSSGAQNAGSYTFAQLDGQGGLGQQRAQVLNLSSSQLAIGSPLGSLGTIVDIHFDPDLIRWYIAVDGVSGATAGSGIKSLFIAYLSQVTYQLPLTQQNQTLAQAAFESAEQENIDLEVTSDQESTKEIECPVEPVETQTIVAPLLVLAPIAPDAIFTDDQIVGILGTDQRLNISRVRSMVTSTSLNYVIIVRDVPGPQSIFALPVVNNRTNVKGAISNQLEQGTLAARDQTPTIIYSQGEIPFFFRREFLTPATQAGQAYIPTDTQVQVGGGPLLAGSISDIFVVNDVVYASVAQAAPGQQPGLFYSRALFDSTGAIVAWTTWQRIGGTVLPLYFASAQIGQDQFYLTTGSSAASVNTVLQTQWGPGSSTGRANLIEVINSQLPFDQGGIAGFYDFPVTTPGLSGISLTVSTGINAVVLALTGETINGSFVPVQGDFYTDSLIFENGIITQTLPLPGTDPHVVTIKGGVLGTLGIITAAEVARTQDRGFLFVGGINGVAVLLRPDGSDRTWDISAGELGNGFTGLVTGTQFVSVGNYTFVRSLIADDNYLYVLTDQQLDRIDLTASNFQAGALVVTTLARAQELVQCSTTPSLLSALVSEKLALVSTSGGVFHIGYGKDVRTVTDSVDASWQPLILPAVAYPTIQFIPVSITGRAQDVSRGTIGNLYFLNTYRGGFGSTLSRAVINNTVVAPVSPTTIEQRLDEPIQNIYAYFGQFPAARDLFGFDSAAYLNTRNKTVVAPVRLFNGFRSPTFVLDNLRSTQAVSVGTIASAGLGYIAGQFGLMVNE</sequence>